<dbReference type="Pfam" id="PF13699">
    <property type="entry name" value="eCIS_core"/>
    <property type="match status" value="1"/>
</dbReference>
<keyword evidence="1" id="KW-0175">Coiled coil</keyword>
<evidence type="ECO:0000313" key="6">
    <source>
        <dbReference type="Proteomes" id="UP000589626"/>
    </source>
</evidence>
<keyword evidence="3" id="KW-0812">Transmembrane</keyword>
<dbReference type="Proteomes" id="UP000589626">
    <property type="component" value="Unassembled WGS sequence"/>
</dbReference>
<feature type="transmembrane region" description="Helical" evidence="3">
    <location>
        <begin position="438"/>
        <end position="460"/>
    </location>
</feature>
<feature type="compositionally biased region" description="Basic and acidic residues" evidence="2">
    <location>
        <begin position="103"/>
        <end position="113"/>
    </location>
</feature>
<organism evidence="5 6">
    <name type="scientific">Nocardioides soli</name>
    <dbReference type="NCBI Taxonomy" id="1036020"/>
    <lineage>
        <taxon>Bacteria</taxon>
        <taxon>Bacillati</taxon>
        <taxon>Actinomycetota</taxon>
        <taxon>Actinomycetes</taxon>
        <taxon>Propionibacteriales</taxon>
        <taxon>Nocardioidaceae</taxon>
        <taxon>Nocardioides</taxon>
    </lineage>
</organism>
<feature type="region of interest" description="Disordered" evidence="2">
    <location>
        <begin position="83"/>
        <end position="113"/>
    </location>
</feature>
<evidence type="ECO:0000259" key="4">
    <source>
        <dbReference type="Pfam" id="PF13699"/>
    </source>
</evidence>
<dbReference type="InterPro" id="IPR025295">
    <property type="entry name" value="eCIS_core_dom"/>
</dbReference>
<keyword evidence="3" id="KW-1133">Transmembrane helix</keyword>
<evidence type="ECO:0000256" key="3">
    <source>
        <dbReference type="SAM" id="Phobius"/>
    </source>
</evidence>
<gene>
    <name evidence="5" type="ORF">FHU40_000271</name>
</gene>
<comment type="caution">
    <text evidence="5">The sequence shown here is derived from an EMBL/GenBank/DDBJ whole genome shotgun (WGS) entry which is preliminary data.</text>
</comment>
<dbReference type="RefSeq" id="WP_183590500.1">
    <property type="nucleotide sequence ID" value="NZ_JACHWR010000001.1"/>
</dbReference>
<sequence>MSSGPTHATPETEQELARSAPAPAVAAPEAPLPLVVGHAEDRAEHEADAMADSALARLSRLEAGPHVHAPGCDHAVRRSATASGTAVVGHEGGVLDPGTSDAIEARRGTGRPLDADVRRRMETAFSRDLSSVRVHRDDHAARLSSAVSASAFTTGQDIFFGRQQYDPGSPTGERMLAHEIAHTLQPAGGARRLVDRSAAPLDPHTRAAIARGVGAGSRICRWELPWRKKKAAPAAAPAPAPAAPAVAPKPPAYSGPAGKHDQVGVELGKPGIAGGITGSVALGTHLAKEAGGASEALGGLLVGDSLVGLNNARKMGNDAAEFDDAGMKNLAGRKGKNQANALLGAATSTAKAGVQTAFVHSGGSVKNVAVGVGNATLGTAAGALGVATGSAQVLQGMWRGGKAVQKLCRLAWGRAQTMLSTRGAEWKKAIVSAEKYKLAIAAMKTTLGVLGIAAGALLIVSNPIGWGIGIAAAVAGGVYAAAKIAGKVSNARDRAKAAEQIAQGKRAEEVFGEIETEEMDAEEAEQVTTRGRSRSFAAAPPSTPPPASVVGFSKTRSGPMTPQAKARRQAIEQANEVARQASANARLADELRGALRQGNVPLVLGAIERSTVDSAFSREAALPEERERELHDSYLLLSSINVDPDEALSESGQDLIERKLSKVESM</sequence>
<feature type="region of interest" description="Disordered" evidence="2">
    <location>
        <begin position="1"/>
        <end position="31"/>
    </location>
</feature>
<feature type="transmembrane region" description="Helical" evidence="3">
    <location>
        <begin position="466"/>
        <end position="486"/>
    </location>
</feature>
<feature type="compositionally biased region" description="Polar residues" evidence="2">
    <location>
        <begin position="1"/>
        <end position="11"/>
    </location>
</feature>
<feature type="coiled-coil region" evidence="1">
    <location>
        <begin position="488"/>
        <end position="527"/>
    </location>
</feature>
<dbReference type="AlphaFoldDB" id="A0A7W4VRJ7"/>
<proteinExistence type="predicted"/>
<evidence type="ECO:0000256" key="2">
    <source>
        <dbReference type="SAM" id="MobiDB-lite"/>
    </source>
</evidence>
<keyword evidence="3" id="KW-0472">Membrane</keyword>
<protein>
    <recommendedName>
        <fullName evidence="4">eCIS core domain-containing protein</fullName>
    </recommendedName>
</protein>
<feature type="compositionally biased region" description="Low complexity" evidence="2">
    <location>
        <begin position="17"/>
        <end position="31"/>
    </location>
</feature>
<evidence type="ECO:0000313" key="5">
    <source>
        <dbReference type="EMBL" id="MBB3040470.1"/>
    </source>
</evidence>
<name>A0A7W4VRJ7_9ACTN</name>
<feature type="domain" description="eCIS core" evidence="4">
    <location>
        <begin position="112"/>
        <end position="189"/>
    </location>
</feature>
<keyword evidence="6" id="KW-1185">Reference proteome</keyword>
<evidence type="ECO:0000256" key="1">
    <source>
        <dbReference type="SAM" id="Coils"/>
    </source>
</evidence>
<feature type="compositionally biased region" description="Pro residues" evidence="2">
    <location>
        <begin position="236"/>
        <end position="253"/>
    </location>
</feature>
<reference evidence="5 6" key="1">
    <citation type="submission" date="2020-08" db="EMBL/GenBank/DDBJ databases">
        <title>Sequencing the genomes of 1000 actinobacteria strains.</title>
        <authorList>
            <person name="Klenk H.-P."/>
        </authorList>
    </citation>
    <scope>NUCLEOTIDE SEQUENCE [LARGE SCALE GENOMIC DNA]</scope>
    <source>
        <strain evidence="5 6">DSM 105498</strain>
    </source>
</reference>
<feature type="region of interest" description="Disordered" evidence="2">
    <location>
        <begin position="233"/>
        <end position="259"/>
    </location>
</feature>
<dbReference type="EMBL" id="JACHWR010000001">
    <property type="protein sequence ID" value="MBB3040470.1"/>
    <property type="molecule type" value="Genomic_DNA"/>
</dbReference>
<accession>A0A7W4VRJ7</accession>